<sequence length="162" mass="18466">MPMGLPGFVSLFFNYLATLSLSLYLFNLFCLPFLDGSHFFSALLDFIGGAREPGEATSPIELDGQSNLWLHRNIEQPDSLDLELGSTEFTSRLSFSSSRHAKTPRFAYWTLRAISKFALRCRWQIRSRKRSIELVVRTSTIGLIAFVILGLVWTQQRKQLAM</sequence>
<dbReference type="InParanoid" id="A0A0H2S1M5"/>
<evidence type="ECO:0000313" key="2">
    <source>
        <dbReference type="EMBL" id="KLO18240.1"/>
    </source>
</evidence>
<proteinExistence type="predicted"/>
<dbReference type="Proteomes" id="UP000053477">
    <property type="component" value="Unassembled WGS sequence"/>
</dbReference>
<name>A0A0H2S1M5_9AGAM</name>
<reference evidence="2 3" key="1">
    <citation type="submission" date="2015-04" db="EMBL/GenBank/DDBJ databases">
        <title>Complete genome sequence of Schizopora paradoxa KUC8140, a cosmopolitan wood degrader in East Asia.</title>
        <authorList>
            <consortium name="DOE Joint Genome Institute"/>
            <person name="Min B."/>
            <person name="Park H."/>
            <person name="Jang Y."/>
            <person name="Kim J.-J."/>
            <person name="Kim K.H."/>
            <person name="Pangilinan J."/>
            <person name="Lipzen A."/>
            <person name="Riley R."/>
            <person name="Grigoriev I.V."/>
            <person name="Spatafora J.W."/>
            <person name="Choi I.-G."/>
        </authorList>
    </citation>
    <scope>NUCLEOTIDE SEQUENCE [LARGE SCALE GENOMIC DNA]</scope>
    <source>
        <strain evidence="2 3">KUC8140</strain>
    </source>
</reference>
<keyword evidence="3" id="KW-1185">Reference proteome</keyword>
<dbReference type="EMBL" id="KQ085896">
    <property type="protein sequence ID" value="KLO18240.1"/>
    <property type="molecule type" value="Genomic_DNA"/>
</dbReference>
<dbReference type="AlphaFoldDB" id="A0A0H2S1M5"/>
<organism evidence="2 3">
    <name type="scientific">Schizopora paradoxa</name>
    <dbReference type="NCBI Taxonomy" id="27342"/>
    <lineage>
        <taxon>Eukaryota</taxon>
        <taxon>Fungi</taxon>
        <taxon>Dikarya</taxon>
        <taxon>Basidiomycota</taxon>
        <taxon>Agaricomycotina</taxon>
        <taxon>Agaricomycetes</taxon>
        <taxon>Hymenochaetales</taxon>
        <taxon>Schizoporaceae</taxon>
        <taxon>Schizopora</taxon>
    </lineage>
</organism>
<evidence type="ECO:0000313" key="3">
    <source>
        <dbReference type="Proteomes" id="UP000053477"/>
    </source>
</evidence>
<accession>A0A0H2S1M5</accession>
<feature type="transmembrane region" description="Helical" evidence="1">
    <location>
        <begin position="12"/>
        <end position="34"/>
    </location>
</feature>
<evidence type="ECO:0000256" key="1">
    <source>
        <dbReference type="SAM" id="Phobius"/>
    </source>
</evidence>
<keyword evidence="1" id="KW-1133">Transmembrane helix</keyword>
<dbReference type="OrthoDB" id="7694678at2759"/>
<keyword evidence="1" id="KW-0812">Transmembrane</keyword>
<dbReference type="STRING" id="27342.A0A0H2S1M5"/>
<keyword evidence="1" id="KW-0472">Membrane</keyword>
<feature type="transmembrane region" description="Helical" evidence="1">
    <location>
        <begin position="134"/>
        <end position="153"/>
    </location>
</feature>
<gene>
    <name evidence="2" type="ORF">SCHPADRAFT_126284</name>
</gene>
<protein>
    <submittedName>
        <fullName evidence="2">Uncharacterized protein</fullName>
    </submittedName>
</protein>